<protein>
    <recommendedName>
        <fullName evidence="1">Integrase catalytic domain-containing protein</fullName>
    </recommendedName>
</protein>
<feature type="domain" description="Integrase catalytic" evidence="1">
    <location>
        <begin position="10"/>
        <end position="196"/>
    </location>
</feature>
<dbReference type="Pfam" id="PF18701">
    <property type="entry name" value="DUF5641"/>
    <property type="match status" value="1"/>
</dbReference>
<sequence>MMAPTPAHRLGPAPPFFSTAIDLFGPLEVRGTVDKRKTGKAWGVIFVDTATSAVHVELAESYSCDSFMAAMRNFMNTHGAPSRIQSDRGDQLVAAAEQISQWDWDAMEQECSKDGVKWELVPVGAQHYNGQAERMIGLLKITLDRALKNRRCSYAELQCVLKEAAYVVNSRPLGRISDGPEDGAPVTPNDLLMGRSGREVPAMRFDLKPSLTKRMRFIQEIQNEFWDKWIKAVMQERILATKWRKSTRDSKVGDVVLLLEETMASRHYRMGILSETKTGTDGH</sequence>
<dbReference type="Gene3D" id="3.30.420.10">
    <property type="entry name" value="Ribonuclease H-like superfamily/Ribonuclease H"/>
    <property type="match status" value="1"/>
</dbReference>
<dbReference type="SUPFAM" id="SSF53098">
    <property type="entry name" value="Ribonuclease H-like"/>
    <property type="match status" value="1"/>
</dbReference>
<organism evidence="2 3">
    <name type="scientific">Aphanizomenon flos-aquae WA102</name>
    <dbReference type="NCBI Taxonomy" id="1710896"/>
    <lineage>
        <taxon>Bacteria</taxon>
        <taxon>Bacillati</taxon>
        <taxon>Cyanobacteriota</taxon>
        <taxon>Cyanophyceae</taxon>
        <taxon>Nostocales</taxon>
        <taxon>Aphanizomenonaceae</taxon>
        <taxon>Aphanizomenon</taxon>
    </lineage>
</organism>
<dbReference type="InterPro" id="IPR040676">
    <property type="entry name" value="DUF5641"/>
</dbReference>
<reference evidence="2 3" key="1">
    <citation type="submission" date="2015-09" db="EMBL/GenBank/DDBJ databases">
        <title>Aphanizomenon flos-aquae WA102.</title>
        <authorList>
            <person name="Driscoll C."/>
        </authorList>
    </citation>
    <scope>NUCLEOTIDE SEQUENCE [LARGE SCALE GENOMIC DNA]</scope>
    <source>
        <strain evidence="2">WA102</strain>
    </source>
</reference>
<dbReference type="AlphaFoldDB" id="A0A1B7WFU9"/>
<dbReference type="GO" id="GO:0015074">
    <property type="term" value="P:DNA integration"/>
    <property type="evidence" value="ECO:0007669"/>
    <property type="project" value="InterPro"/>
</dbReference>
<dbReference type="Proteomes" id="UP000092093">
    <property type="component" value="Unassembled WGS sequence"/>
</dbReference>
<proteinExistence type="predicted"/>
<comment type="caution">
    <text evidence="2">The sequence shown here is derived from an EMBL/GenBank/DDBJ whole genome shotgun (WGS) entry which is preliminary data.</text>
</comment>
<dbReference type="InterPro" id="IPR036397">
    <property type="entry name" value="RNaseH_sf"/>
</dbReference>
<accession>A0A1B7WFU9</accession>
<dbReference type="EMBL" id="LJOW01000339">
    <property type="protein sequence ID" value="OBQ36024.1"/>
    <property type="molecule type" value="Genomic_DNA"/>
</dbReference>
<dbReference type="PANTHER" id="PTHR47331">
    <property type="entry name" value="PHD-TYPE DOMAIN-CONTAINING PROTEIN"/>
    <property type="match status" value="1"/>
</dbReference>
<evidence type="ECO:0000259" key="1">
    <source>
        <dbReference type="PROSITE" id="PS50994"/>
    </source>
</evidence>
<name>A0A1B7WFU9_APHFL</name>
<feature type="non-terminal residue" evidence="2">
    <location>
        <position position="283"/>
    </location>
</feature>
<evidence type="ECO:0000313" key="2">
    <source>
        <dbReference type="EMBL" id="OBQ36024.1"/>
    </source>
</evidence>
<evidence type="ECO:0000313" key="3">
    <source>
        <dbReference type="Proteomes" id="UP000092093"/>
    </source>
</evidence>
<dbReference type="InterPro" id="IPR001584">
    <property type="entry name" value="Integrase_cat-core"/>
</dbReference>
<dbReference type="GO" id="GO:0003676">
    <property type="term" value="F:nucleic acid binding"/>
    <property type="evidence" value="ECO:0007669"/>
    <property type="project" value="InterPro"/>
</dbReference>
<dbReference type="InterPro" id="IPR012337">
    <property type="entry name" value="RNaseH-like_sf"/>
</dbReference>
<dbReference type="PROSITE" id="PS50994">
    <property type="entry name" value="INTEGRASE"/>
    <property type="match status" value="1"/>
</dbReference>
<gene>
    <name evidence="2" type="ORF">AN484_25930</name>
</gene>